<keyword evidence="2" id="KW-1185">Reference proteome</keyword>
<dbReference type="EMBL" id="JAYMYS010000002">
    <property type="protein sequence ID" value="KAK7405561.1"/>
    <property type="molecule type" value="Genomic_DNA"/>
</dbReference>
<name>A0AAN9XSI2_PSOTE</name>
<gene>
    <name evidence="1" type="ORF">VNO78_06983</name>
</gene>
<protein>
    <submittedName>
        <fullName evidence="1">Uncharacterized protein</fullName>
    </submittedName>
</protein>
<comment type="caution">
    <text evidence="1">The sequence shown here is derived from an EMBL/GenBank/DDBJ whole genome shotgun (WGS) entry which is preliminary data.</text>
</comment>
<reference evidence="1 2" key="1">
    <citation type="submission" date="2024-01" db="EMBL/GenBank/DDBJ databases">
        <title>The genomes of 5 underutilized Papilionoideae crops provide insights into root nodulation and disease resistanc.</title>
        <authorList>
            <person name="Jiang F."/>
        </authorList>
    </citation>
    <scope>NUCLEOTIDE SEQUENCE [LARGE SCALE GENOMIC DNA]</scope>
    <source>
        <strain evidence="1">DUOXIRENSHENG_FW03</strain>
        <tissue evidence="1">Leaves</tissue>
    </source>
</reference>
<proteinExistence type="predicted"/>
<organism evidence="1 2">
    <name type="scientific">Psophocarpus tetragonolobus</name>
    <name type="common">Winged bean</name>
    <name type="synonym">Dolichos tetragonolobus</name>
    <dbReference type="NCBI Taxonomy" id="3891"/>
    <lineage>
        <taxon>Eukaryota</taxon>
        <taxon>Viridiplantae</taxon>
        <taxon>Streptophyta</taxon>
        <taxon>Embryophyta</taxon>
        <taxon>Tracheophyta</taxon>
        <taxon>Spermatophyta</taxon>
        <taxon>Magnoliopsida</taxon>
        <taxon>eudicotyledons</taxon>
        <taxon>Gunneridae</taxon>
        <taxon>Pentapetalae</taxon>
        <taxon>rosids</taxon>
        <taxon>fabids</taxon>
        <taxon>Fabales</taxon>
        <taxon>Fabaceae</taxon>
        <taxon>Papilionoideae</taxon>
        <taxon>50 kb inversion clade</taxon>
        <taxon>NPAAA clade</taxon>
        <taxon>indigoferoid/millettioid clade</taxon>
        <taxon>Phaseoleae</taxon>
        <taxon>Psophocarpus</taxon>
    </lineage>
</organism>
<evidence type="ECO:0000313" key="2">
    <source>
        <dbReference type="Proteomes" id="UP001386955"/>
    </source>
</evidence>
<accession>A0AAN9XSI2</accession>
<dbReference type="Proteomes" id="UP001386955">
    <property type="component" value="Unassembled WGS sequence"/>
</dbReference>
<evidence type="ECO:0000313" key="1">
    <source>
        <dbReference type="EMBL" id="KAK7405561.1"/>
    </source>
</evidence>
<dbReference type="AlphaFoldDB" id="A0AAN9XSI2"/>
<sequence>MFNLCYSLSSYLYFLVTKKSLRLQPSVSSSSYTSVELQQPTLSLLNSLFSSVTTALERAAEEKSLLLYKIRDIKELSRPEGDEIINEVILGTKNGQLHELAVNFIKERLFMGLQAYHLSISGHVRGGEGVLWFCISEFVNLNGVSEGGVVGRGSLFA</sequence>